<protein>
    <submittedName>
        <fullName evidence="1">Uncharacterized protein</fullName>
    </submittedName>
</protein>
<dbReference type="Proteomes" id="UP001222932">
    <property type="component" value="Unassembled WGS sequence"/>
</dbReference>
<evidence type="ECO:0000313" key="1">
    <source>
        <dbReference type="EMBL" id="GMK59633.1"/>
    </source>
</evidence>
<dbReference type="AlphaFoldDB" id="A0AAD3YEZ2"/>
<dbReference type="EMBL" id="BTCM01000008">
    <property type="protein sequence ID" value="GMK59633.1"/>
    <property type="molecule type" value="Genomic_DNA"/>
</dbReference>
<evidence type="ECO:0000313" key="2">
    <source>
        <dbReference type="Proteomes" id="UP001222932"/>
    </source>
</evidence>
<gene>
    <name evidence="1" type="ORF">CspeluHIS016_0802390</name>
</gene>
<keyword evidence="2" id="KW-1185">Reference proteome</keyword>
<proteinExistence type="predicted"/>
<reference evidence="1" key="2">
    <citation type="submission" date="2023-06" db="EMBL/GenBank/DDBJ databases">
        <authorList>
            <person name="Kobayashi Y."/>
            <person name="Kayamori A."/>
            <person name="Aoki K."/>
            <person name="Shiwa Y."/>
            <person name="Fujita N."/>
            <person name="Sugita T."/>
            <person name="Iwasaki W."/>
            <person name="Tanaka N."/>
            <person name="Takashima M."/>
        </authorList>
    </citation>
    <scope>NUCLEOTIDE SEQUENCE</scope>
    <source>
        <strain evidence="1">HIS016</strain>
    </source>
</reference>
<organism evidence="1 2">
    <name type="scientific">Cutaneotrichosporon spelunceum</name>
    <dbReference type="NCBI Taxonomy" id="1672016"/>
    <lineage>
        <taxon>Eukaryota</taxon>
        <taxon>Fungi</taxon>
        <taxon>Dikarya</taxon>
        <taxon>Basidiomycota</taxon>
        <taxon>Agaricomycotina</taxon>
        <taxon>Tremellomycetes</taxon>
        <taxon>Trichosporonales</taxon>
        <taxon>Trichosporonaceae</taxon>
        <taxon>Cutaneotrichosporon</taxon>
    </lineage>
</organism>
<sequence length="86" mass="9495">MQFRERRESTRCRRPGRAGSIDSYIGTYSIRGPPPLCHSADPAAPTNFQQPAVNPLCRAEGHVTGSSVGIVLWLVKKRCRRCGELA</sequence>
<reference evidence="1" key="1">
    <citation type="journal article" date="2023" name="BMC Genomics">
        <title>Chromosome-level genome assemblies of Cutaneotrichosporon spp. (Trichosporonales, Basidiomycota) reveal imbalanced evolution between nucleotide sequences and chromosome synteny.</title>
        <authorList>
            <person name="Kobayashi Y."/>
            <person name="Kayamori A."/>
            <person name="Aoki K."/>
            <person name="Shiwa Y."/>
            <person name="Matsutani M."/>
            <person name="Fujita N."/>
            <person name="Sugita T."/>
            <person name="Iwasaki W."/>
            <person name="Tanaka N."/>
            <person name="Takashima M."/>
        </authorList>
    </citation>
    <scope>NUCLEOTIDE SEQUENCE</scope>
    <source>
        <strain evidence="1">HIS016</strain>
    </source>
</reference>
<comment type="caution">
    <text evidence="1">The sequence shown here is derived from an EMBL/GenBank/DDBJ whole genome shotgun (WGS) entry which is preliminary data.</text>
</comment>
<accession>A0AAD3YEZ2</accession>
<name>A0AAD3YEZ2_9TREE</name>